<proteinExistence type="predicted"/>
<accession>A0A1V2JSE7</accession>
<name>A0A1V2JSE7_PSEAZ</name>
<sequence>MTIGALTALPVVGDLVKTGLPVLGDIVKAVAPLLQPFADALAKQIAGKEEAPPSKTIEFPMEKDAGTLTISFKQ</sequence>
<protein>
    <submittedName>
        <fullName evidence="1">Uncharacterized protein</fullName>
    </submittedName>
</protein>
<dbReference type="EMBL" id="MNPV01000001">
    <property type="protein sequence ID" value="ONH48104.1"/>
    <property type="molecule type" value="Genomic_DNA"/>
</dbReference>
<keyword evidence="2" id="KW-1185">Reference proteome</keyword>
<dbReference type="OrthoDB" id="7023750at2"/>
<reference evidence="1 2" key="1">
    <citation type="submission" date="2016-10" db="EMBL/GenBank/DDBJ databases">
        <title>Pseudomonas lactis sp. nov. and Pseudomonas paralactis sp. nov., isolated from bovine raw milk.</title>
        <authorList>
            <person name="Von Neubeck M."/>
            <person name="Huptas C."/>
            <person name="Glueck C."/>
            <person name="Krewinkel M."/>
            <person name="Stoeckel M."/>
            <person name="Stressler T."/>
            <person name="Fischer L."/>
            <person name="Hinrichs J."/>
            <person name="Scherer S."/>
            <person name="Wenning M."/>
        </authorList>
    </citation>
    <scope>NUCLEOTIDE SEQUENCE [LARGE SCALE GENOMIC DNA]</scope>
    <source>
        <strain evidence="1 2">DSM 18862</strain>
    </source>
</reference>
<evidence type="ECO:0000313" key="1">
    <source>
        <dbReference type="EMBL" id="ONH48104.1"/>
    </source>
</evidence>
<dbReference type="Proteomes" id="UP000188559">
    <property type="component" value="Unassembled WGS sequence"/>
</dbReference>
<gene>
    <name evidence="1" type="ORF">BLL37_01725</name>
</gene>
<dbReference type="RefSeq" id="WP_071496570.1">
    <property type="nucleotide sequence ID" value="NZ_LT629702.1"/>
</dbReference>
<comment type="caution">
    <text evidence="1">The sequence shown here is derived from an EMBL/GenBank/DDBJ whole genome shotgun (WGS) entry which is preliminary data.</text>
</comment>
<dbReference type="AlphaFoldDB" id="A0A1V2JSE7"/>
<evidence type="ECO:0000313" key="2">
    <source>
        <dbReference type="Proteomes" id="UP000188559"/>
    </source>
</evidence>
<organism evidence="1 2">
    <name type="scientific">Pseudomonas azotoformans</name>
    <dbReference type="NCBI Taxonomy" id="47878"/>
    <lineage>
        <taxon>Bacteria</taxon>
        <taxon>Pseudomonadati</taxon>
        <taxon>Pseudomonadota</taxon>
        <taxon>Gammaproteobacteria</taxon>
        <taxon>Pseudomonadales</taxon>
        <taxon>Pseudomonadaceae</taxon>
        <taxon>Pseudomonas</taxon>
    </lineage>
</organism>
<dbReference type="GeneID" id="57375532"/>